<feature type="compositionally biased region" description="Basic and acidic residues" evidence="9">
    <location>
        <begin position="326"/>
        <end position="336"/>
    </location>
</feature>
<dbReference type="PANTHER" id="PTHR15710:SF18">
    <property type="entry name" value="RING-TYPE E3 UBIQUITIN TRANSFERASE"/>
    <property type="match status" value="1"/>
</dbReference>
<dbReference type="EMBL" id="GCKF01039248">
    <property type="protein sequence ID" value="JAG95891.1"/>
    <property type="molecule type" value="Transcribed_RNA"/>
</dbReference>
<feature type="compositionally biased region" description="Low complexity" evidence="9">
    <location>
        <begin position="261"/>
        <end position="271"/>
    </location>
</feature>
<dbReference type="AlphaFoldDB" id="A0A0D6QWC7"/>
<dbReference type="EMBL" id="GCKF01039247">
    <property type="protein sequence ID" value="JAG95892.1"/>
    <property type="molecule type" value="Transcribed_RNA"/>
</dbReference>
<dbReference type="FunFam" id="3.30.40.10:FF:000022">
    <property type="entry name" value="E3 ubiquitin-protein ligase RING1-like"/>
    <property type="match status" value="1"/>
</dbReference>
<dbReference type="CDD" id="cd16667">
    <property type="entry name" value="RING-H2_RNF126-like"/>
    <property type="match status" value="1"/>
</dbReference>
<dbReference type="PANTHER" id="PTHR15710">
    <property type="entry name" value="E3 UBIQUITIN-PROTEIN LIGASE PRAJA"/>
    <property type="match status" value="1"/>
</dbReference>
<dbReference type="EC" id="2.3.2.27" evidence="2"/>
<dbReference type="InterPro" id="IPR001841">
    <property type="entry name" value="Znf_RING"/>
</dbReference>
<dbReference type="Gene3D" id="3.30.40.10">
    <property type="entry name" value="Zinc/RING finger domain, C3HC4 (zinc finger)"/>
    <property type="match status" value="1"/>
</dbReference>
<evidence type="ECO:0000256" key="8">
    <source>
        <dbReference type="PROSITE-ProRule" id="PRU00175"/>
    </source>
</evidence>
<dbReference type="GO" id="GO:0061630">
    <property type="term" value="F:ubiquitin protein ligase activity"/>
    <property type="evidence" value="ECO:0007669"/>
    <property type="project" value="UniProtKB-EC"/>
</dbReference>
<feature type="domain" description="RING-type" evidence="10">
    <location>
        <begin position="212"/>
        <end position="253"/>
    </location>
</feature>
<keyword evidence="3" id="KW-0808">Transferase</keyword>
<dbReference type="Pfam" id="PF13639">
    <property type="entry name" value="zf-RING_2"/>
    <property type="match status" value="1"/>
</dbReference>
<protein>
    <recommendedName>
        <fullName evidence="2">RING-type E3 ubiquitin transferase</fullName>
        <ecNumber evidence="2">2.3.2.27</ecNumber>
    </recommendedName>
</protein>
<name>A0A0D6QWC7_ARACU</name>
<keyword evidence="4" id="KW-0479">Metal-binding</keyword>
<keyword evidence="6" id="KW-0833">Ubl conjugation pathway</keyword>
<evidence type="ECO:0000256" key="1">
    <source>
        <dbReference type="ARBA" id="ARBA00000900"/>
    </source>
</evidence>
<dbReference type="GO" id="GO:0008270">
    <property type="term" value="F:zinc ion binding"/>
    <property type="evidence" value="ECO:0007669"/>
    <property type="project" value="UniProtKB-KW"/>
</dbReference>
<evidence type="ECO:0000256" key="3">
    <source>
        <dbReference type="ARBA" id="ARBA00022679"/>
    </source>
</evidence>
<evidence type="ECO:0000313" key="11">
    <source>
        <dbReference type="EMBL" id="JAG95892.1"/>
    </source>
</evidence>
<dbReference type="InterPro" id="IPR013083">
    <property type="entry name" value="Znf_RING/FYVE/PHD"/>
</dbReference>
<evidence type="ECO:0000259" key="10">
    <source>
        <dbReference type="PROSITE" id="PS50089"/>
    </source>
</evidence>
<keyword evidence="5 8" id="KW-0863">Zinc-finger</keyword>
<evidence type="ECO:0000256" key="2">
    <source>
        <dbReference type="ARBA" id="ARBA00012483"/>
    </source>
</evidence>
<evidence type="ECO:0000256" key="4">
    <source>
        <dbReference type="ARBA" id="ARBA00022723"/>
    </source>
</evidence>
<sequence>MSSGSGGEEGARYWCHLCNVLVTPVRGVEEEVSCPQCHGGFVEEIETPQPPQQQRGLEGGRAAAARPVIIAGGGGEDLMSRMAESITAALLDHDQGGGGGGGGAAAAAAPFNPMTILQSYMQNIMGAAVPPTGGNIQIIFDHTGGGGGGGIRLPGGAFGDYYLGAGLEQLIQQLAENDPNRYGTPPAAKAAVEAMPTVNITLDHLNSDAGQCAVCKDTFEEGASARQMPCKHMYHSECILPWLDLHSTCPVCRYEMPTEENPQNLQNPQNPSTAGDPDGDGGGGGRMIRIQLPLPFASPAPPGSSSNQGNSGSALPNDGHGGSGDHSSEARHEDLD</sequence>
<comment type="catalytic activity">
    <reaction evidence="1">
        <text>S-ubiquitinyl-[E2 ubiquitin-conjugating enzyme]-L-cysteine + [acceptor protein]-L-lysine = [E2 ubiquitin-conjugating enzyme]-L-cysteine + N(6)-ubiquitinyl-[acceptor protein]-L-lysine.</text>
        <dbReference type="EC" id="2.3.2.27"/>
    </reaction>
</comment>
<dbReference type="InterPro" id="IPR039525">
    <property type="entry name" value="RNF126-like_zinc-ribbon"/>
</dbReference>
<dbReference type="SUPFAM" id="SSF57850">
    <property type="entry name" value="RING/U-box"/>
    <property type="match status" value="1"/>
</dbReference>
<evidence type="ECO:0000256" key="9">
    <source>
        <dbReference type="SAM" id="MobiDB-lite"/>
    </source>
</evidence>
<feature type="region of interest" description="Disordered" evidence="9">
    <location>
        <begin position="259"/>
        <end position="336"/>
    </location>
</feature>
<keyword evidence="7" id="KW-0862">Zinc</keyword>
<evidence type="ECO:0000256" key="5">
    <source>
        <dbReference type="ARBA" id="ARBA00022771"/>
    </source>
</evidence>
<dbReference type="GO" id="GO:0005737">
    <property type="term" value="C:cytoplasm"/>
    <property type="evidence" value="ECO:0007669"/>
    <property type="project" value="TreeGrafter"/>
</dbReference>
<accession>A0A0D6QWC7</accession>
<proteinExistence type="predicted"/>
<organism evidence="11">
    <name type="scientific">Araucaria cunninghamii</name>
    <name type="common">Hoop pine</name>
    <name type="synonym">Moreton Bay pine</name>
    <dbReference type="NCBI Taxonomy" id="56994"/>
    <lineage>
        <taxon>Eukaryota</taxon>
        <taxon>Viridiplantae</taxon>
        <taxon>Streptophyta</taxon>
        <taxon>Embryophyta</taxon>
        <taxon>Tracheophyta</taxon>
        <taxon>Spermatophyta</taxon>
        <taxon>Pinopsida</taxon>
        <taxon>Pinidae</taxon>
        <taxon>Conifers II</taxon>
        <taxon>Araucariales</taxon>
        <taxon>Araucariaceae</taxon>
        <taxon>Araucaria</taxon>
    </lineage>
</organism>
<dbReference type="SMART" id="SM00184">
    <property type="entry name" value="RING"/>
    <property type="match status" value="1"/>
</dbReference>
<evidence type="ECO:0000256" key="6">
    <source>
        <dbReference type="ARBA" id="ARBA00022786"/>
    </source>
</evidence>
<dbReference type="GO" id="GO:0016567">
    <property type="term" value="P:protein ubiquitination"/>
    <property type="evidence" value="ECO:0007669"/>
    <property type="project" value="TreeGrafter"/>
</dbReference>
<evidence type="ECO:0000256" key="7">
    <source>
        <dbReference type="ARBA" id="ARBA00022833"/>
    </source>
</evidence>
<dbReference type="Pfam" id="PF14369">
    <property type="entry name" value="Zn_ribbon_19"/>
    <property type="match status" value="1"/>
</dbReference>
<dbReference type="PROSITE" id="PS50089">
    <property type="entry name" value="ZF_RING_2"/>
    <property type="match status" value="1"/>
</dbReference>
<reference evidence="11" key="1">
    <citation type="submission" date="2015-03" db="EMBL/GenBank/DDBJ databases">
        <title>A transcriptome of Araucaria cunninghamii, an australian fine timber species.</title>
        <authorList>
            <person name="Jing Yi C.J.Y."/>
            <person name="Yin San L.Y.S."/>
            <person name="Abdul Karim S.S."/>
            <person name="Wan Azmi N.N."/>
            <person name="Hercus R.R."/>
            <person name="Croft L.L."/>
        </authorList>
    </citation>
    <scope>NUCLEOTIDE SEQUENCE</scope>
    <source>
        <strain evidence="11">MI0301</strain>
        <tissue evidence="11">Leaf</tissue>
    </source>
</reference>
<feature type="compositionally biased region" description="Low complexity" evidence="9">
    <location>
        <begin position="303"/>
        <end position="315"/>
    </location>
</feature>